<name>A0A7S9IHN8_SACSO</name>
<dbReference type="Proteomes" id="UP000594632">
    <property type="component" value="Chromosome"/>
</dbReference>
<dbReference type="AlphaFoldDB" id="A0A7S9IHN8"/>
<gene>
    <name evidence="1" type="ORF">HFC64_05380</name>
</gene>
<accession>A0A7S9IHN8</accession>
<evidence type="ECO:0000313" key="2">
    <source>
        <dbReference type="Proteomes" id="UP000594632"/>
    </source>
</evidence>
<sequence length="46" mass="5279">MVSMKNKVIIASSFGMALEWYDFFTYSYVATIIAPLSLDPKFILQK</sequence>
<proteinExistence type="predicted"/>
<protein>
    <submittedName>
        <fullName evidence="1">MHS family MFS transporter</fullName>
    </submittedName>
</protein>
<organism evidence="1 2">
    <name type="scientific">Saccharolobus solfataricus</name>
    <name type="common">Sulfolobus solfataricus</name>
    <dbReference type="NCBI Taxonomy" id="2287"/>
    <lineage>
        <taxon>Archaea</taxon>
        <taxon>Thermoproteota</taxon>
        <taxon>Thermoprotei</taxon>
        <taxon>Sulfolobales</taxon>
        <taxon>Sulfolobaceae</taxon>
        <taxon>Saccharolobus</taxon>
    </lineage>
</organism>
<evidence type="ECO:0000313" key="1">
    <source>
        <dbReference type="EMBL" id="QPG49325.1"/>
    </source>
</evidence>
<dbReference type="EMBL" id="CP050869">
    <property type="protein sequence ID" value="QPG49325.1"/>
    <property type="molecule type" value="Genomic_DNA"/>
</dbReference>
<reference evidence="1 2" key="1">
    <citation type="journal article" date="2020" name="Nat. Commun.">
        <title>The structures of two archaeal type IV pili illuminate evolutionary relationships.</title>
        <authorList>
            <person name="Wang F."/>
            <person name="Baquero D.P."/>
            <person name="Su Z."/>
            <person name="Beltran L.C."/>
            <person name="Prangishvili D."/>
            <person name="Krupovic M."/>
            <person name="Egelman E.H."/>
        </authorList>
    </citation>
    <scope>NUCLEOTIDE SEQUENCE [LARGE SCALE GENOMIC DNA]</scope>
    <source>
        <strain evidence="1 2">POZ149</strain>
    </source>
</reference>